<reference evidence="2" key="1">
    <citation type="journal article" date="2014" name="Nat. Commun.">
        <title>Genomic adaptations of the halophilic Dead Sea filamentous fungus Eurotium rubrum.</title>
        <authorList>
            <person name="Kis-Papo T."/>
            <person name="Weig A.R."/>
            <person name="Riley R."/>
            <person name="Persoh D."/>
            <person name="Salamov A."/>
            <person name="Sun H."/>
            <person name="Lipzen A."/>
            <person name="Wasser S.P."/>
            <person name="Rambold G."/>
            <person name="Grigoriev I.V."/>
            <person name="Nevo E."/>
        </authorList>
    </citation>
    <scope>NUCLEOTIDE SEQUENCE [LARGE SCALE GENOMIC DNA]</scope>
    <source>
        <strain evidence="2">CBS 135680</strain>
    </source>
</reference>
<gene>
    <name evidence="1" type="ORF">EURHEDRAFT_328088</name>
</gene>
<dbReference type="OrthoDB" id="5151590at2759"/>
<dbReference type="AlphaFoldDB" id="A0A017SLX0"/>
<evidence type="ECO:0000313" key="1">
    <source>
        <dbReference type="EMBL" id="EYE97295.1"/>
    </source>
</evidence>
<dbReference type="STRING" id="1388766.A0A017SLX0"/>
<proteinExistence type="predicted"/>
<accession>A0A017SLX0</accession>
<protein>
    <recommendedName>
        <fullName evidence="3">Transposase Tc1-like domain-containing protein</fullName>
    </recommendedName>
</protein>
<dbReference type="EMBL" id="KK088416">
    <property type="protein sequence ID" value="EYE97295.1"/>
    <property type="molecule type" value="Genomic_DNA"/>
</dbReference>
<sequence length="77" mass="8690">MNLSYTTIQTTIQTYQSSTTGTRSPRIGRPEILSDADKRYILLQIKRGPFIKTEDICNLLGKPISTRTIARMLEESG</sequence>
<keyword evidence="2" id="KW-1185">Reference proteome</keyword>
<dbReference type="RefSeq" id="XP_040640983.1">
    <property type="nucleotide sequence ID" value="XM_040778354.1"/>
</dbReference>
<evidence type="ECO:0000313" key="2">
    <source>
        <dbReference type="Proteomes" id="UP000019804"/>
    </source>
</evidence>
<dbReference type="GeneID" id="63693478"/>
<evidence type="ECO:0008006" key="3">
    <source>
        <dbReference type="Google" id="ProtNLM"/>
    </source>
</evidence>
<dbReference type="Proteomes" id="UP000019804">
    <property type="component" value="Unassembled WGS sequence"/>
</dbReference>
<organism evidence="1 2">
    <name type="scientific">Aspergillus ruber (strain CBS 135680)</name>
    <dbReference type="NCBI Taxonomy" id="1388766"/>
    <lineage>
        <taxon>Eukaryota</taxon>
        <taxon>Fungi</taxon>
        <taxon>Dikarya</taxon>
        <taxon>Ascomycota</taxon>
        <taxon>Pezizomycotina</taxon>
        <taxon>Eurotiomycetes</taxon>
        <taxon>Eurotiomycetidae</taxon>
        <taxon>Eurotiales</taxon>
        <taxon>Aspergillaceae</taxon>
        <taxon>Aspergillus</taxon>
        <taxon>Aspergillus subgen. Aspergillus</taxon>
    </lineage>
</organism>
<name>A0A017SLX0_ASPRC</name>
<dbReference type="HOGENOM" id="CLU_2637657_0_0_1"/>